<proteinExistence type="predicted"/>
<evidence type="ECO:0000313" key="3">
    <source>
        <dbReference type="Proteomes" id="UP000240978"/>
    </source>
</evidence>
<feature type="transmembrane region" description="Helical" evidence="1">
    <location>
        <begin position="7"/>
        <end position="26"/>
    </location>
</feature>
<organism evidence="2 3">
    <name type="scientific">Chitinophaga ginsengisoli</name>
    <dbReference type="NCBI Taxonomy" id="363837"/>
    <lineage>
        <taxon>Bacteria</taxon>
        <taxon>Pseudomonadati</taxon>
        <taxon>Bacteroidota</taxon>
        <taxon>Chitinophagia</taxon>
        <taxon>Chitinophagales</taxon>
        <taxon>Chitinophagaceae</taxon>
        <taxon>Chitinophaga</taxon>
    </lineage>
</organism>
<dbReference type="InterPro" id="IPR025363">
    <property type="entry name" value="DUF4267"/>
</dbReference>
<keyword evidence="3" id="KW-1185">Reference proteome</keyword>
<evidence type="ECO:0000313" key="2">
    <source>
        <dbReference type="EMBL" id="PSL23763.1"/>
    </source>
</evidence>
<dbReference type="AlphaFoldDB" id="A0A2P8FPZ1"/>
<dbReference type="Pfam" id="PF14087">
    <property type="entry name" value="DUF4267"/>
    <property type="match status" value="1"/>
</dbReference>
<gene>
    <name evidence="2" type="ORF">CLV42_117120</name>
</gene>
<dbReference type="OrthoDB" id="2968810at2"/>
<dbReference type="EMBL" id="PYGK01000017">
    <property type="protein sequence ID" value="PSL23763.1"/>
    <property type="molecule type" value="Genomic_DNA"/>
</dbReference>
<sequence length="112" mass="12230">MATKISYMMACLLGIGMIFLGIRFFLAPELATAGFGMHYNAGGDYSFHHIKGIRDVFSGILLCGFVLMHQKKAVGLTLLAGTIIPVNDLLIVLSKPYNGLTQAHFRIITLDI</sequence>
<feature type="transmembrane region" description="Helical" evidence="1">
    <location>
        <begin position="74"/>
        <end position="93"/>
    </location>
</feature>
<reference evidence="2 3" key="1">
    <citation type="submission" date="2018-03" db="EMBL/GenBank/DDBJ databases">
        <title>Genomic Encyclopedia of Archaeal and Bacterial Type Strains, Phase II (KMG-II): from individual species to whole genera.</title>
        <authorList>
            <person name="Goeker M."/>
        </authorList>
    </citation>
    <scope>NUCLEOTIDE SEQUENCE [LARGE SCALE GENOMIC DNA]</scope>
    <source>
        <strain evidence="2 3">DSM 18107</strain>
    </source>
</reference>
<keyword evidence="1" id="KW-0472">Membrane</keyword>
<evidence type="ECO:0000256" key="1">
    <source>
        <dbReference type="SAM" id="Phobius"/>
    </source>
</evidence>
<dbReference type="RefSeq" id="WP_106605355.1">
    <property type="nucleotide sequence ID" value="NZ_PYGK01000017.1"/>
</dbReference>
<keyword evidence="1" id="KW-0812">Transmembrane</keyword>
<dbReference type="Proteomes" id="UP000240978">
    <property type="component" value="Unassembled WGS sequence"/>
</dbReference>
<protein>
    <submittedName>
        <fullName evidence="2">Uncharacterized protein DUF4267</fullName>
    </submittedName>
</protein>
<comment type="caution">
    <text evidence="2">The sequence shown here is derived from an EMBL/GenBank/DDBJ whole genome shotgun (WGS) entry which is preliminary data.</text>
</comment>
<keyword evidence="1" id="KW-1133">Transmembrane helix</keyword>
<name>A0A2P8FPZ1_9BACT</name>
<accession>A0A2P8FPZ1</accession>